<keyword evidence="1" id="KW-0732">Signal</keyword>
<proteinExistence type="predicted"/>
<dbReference type="PATRIC" id="fig|1280950.3.peg.2052"/>
<dbReference type="Proteomes" id="UP000025171">
    <property type="component" value="Unassembled WGS sequence"/>
</dbReference>
<dbReference type="OrthoDB" id="7617339at2"/>
<comment type="caution">
    <text evidence="2">The sequence shown here is derived from an EMBL/GenBank/DDBJ whole genome shotgun (WGS) entry which is preliminary data.</text>
</comment>
<name>A0A059FPF1_9PROT</name>
<evidence type="ECO:0000313" key="2">
    <source>
        <dbReference type="EMBL" id="KCZ92411.1"/>
    </source>
</evidence>
<dbReference type="STRING" id="1280950.HJO_10259"/>
<evidence type="ECO:0008006" key="4">
    <source>
        <dbReference type="Google" id="ProtNLM"/>
    </source>
</evidence>
<feature type="signal peptide" evidence="1">
    <location>
        <begin position="1"/>
        <end position="23"/>
    </location>
</feature>
<dbReference type="EMBL" id="ARYK01000004">
    <property type="protein sequence ID" value="KCZ92411.1"/>
    <property type="molecule type" value="Genomic_DNA"/>
</dbReference>
<accession>A0A059FPF1</accession>
<sequence>MIRRARFSIAAVWLALMATPVFAQAPAPGNAPAAAPNPNAILADLSTMAQATAVAKKCDWTDPMYVLAAESMLGMKAADLKAMVAPDVRGQVDAALAQATASASGFACKQPDGTAPPQEHKVTMFVMDQYWRMIAHVDVLGSLRWGEVFHYTPEERTVLDKEIARIQESKGYGYWEVGNPLETLADKTVTLACRERPSNGKPCRPVPPELEGNAPTVKVMIELTEAFGKAVAAGLIAEKNAFEATVGDIRAYSAIGDDSCTRDTLVLKTADAHSKSEETEDSFGAMTHELTFVEKFRLGNPESVGWVLMFRSMMAGDSDAPHVIIAEDGGEWDEESARIGVGDVTDLYAEQVALIETLPPAERARATQDAKDSISETYFRNFLSMGLMQSISGNGRIQLTPCSAD</sequence>
<keyword evidence="3" id="KW-1185">Reference proteome</keyword>
<gene>
    <name evidence="2" type="ORF">HJO_10259</name>
</gene>
<protein>
    <recommendedName>
        <fullName evidence="4">Lipoprotein</fullName>
    </recommendedName>
</protein>
<evidence type="ECO:0000256" key="1">
    <source>
        <dbReference type="SAM" id="SignalP"/>
    </source>
</evidence>
<feature type="chain" id="PRO_5001572471" description="Lipoprotein" evidence="1">
    <location>
        <begin position="24"/>
        <end position="405"/>
    </location>
</feature>
<dbReference type="RefSeq" id="WP_156945566.1">
    <property type="nucleotide sequence ID" value="NZ_ARYK01000004.1"/>
</dbReference>
<organism evidence="2 3">
    <name type="scientific">Hyphomonas johnsonii MHS-2</name>
    <dbReference type="NCBI Taxonomy" id="1280950"/>
    <lineage>
        <taxon>Bacteria</taxon>
        <taxon>Pseudomonadati</taxon>
        <taxon>Pseudomonadota</taxon>
        <taxon>Alphaproteobacteria</taxon>
        <taxon>Hyphomonadales</taxon>
        <taxon>Hyphomonadaceae</taxon>
        <taxon>Hyphomonas</taxon>
    </lineage>
</organism>
<dbReference type="AlphaFoldDB" id="A0A059FPF1"/>
<evidence type="ECO:0000313" key="3">
    <source>
        <dbReference type="Proteomes" id="UP000025171"/>
    </source>
</evidence>
<reference evidence="2 3" key="1">
    <citation type="journal article" date="2014" name="Antonie Van Leeuwenhoek">
        <title>Hyphomonas beringensis sp. nov. and Hyphomonas chukchiensis sp. nov., isolated from surface seawater of the Bering Sea and Chukchi Sea.</title>
        <authorList>
            <person name="Li C."/>
            <person name="Lai Q."/>
            <person name="Li G."/>
            <person name="Dong C."/>
            <person name="Wang J."/>
            <person name="Liao Y."/>
            <person name="Shao Z."/>
        </authorList>
    </citation>
    <scope>NUCLEOTIDE SEQUENCE [LARGE SCALE GENOMIC DNA]</scope>
    <source>
        <strain evidence="2 3">MHS-2</strain>
    </source>
</reference>